<gene>
    <name evidence="2" type="ORF">D0433_04950</name>
</gene>
<evidence type="ECO:0008006" key="4">
    <source>
        <dbReference type="Google" id="ProtNLM"/>
    </source>
</evidence>
<dbReference type="EMBL" id="PHFL01000039">
    <property type="protein sequence ID" value="RFM24346.1"/>
    <property type="molecule type" value="Genomic_DNA"/>
</dbReference>
<proteinExistence type="predicted"/>
<dbReference type="Proteomes" id="UP000266389">
    <property type="component" value="Unassembled WGS sequence"/>
</dbReference>
<dbReference type="PANTHER" id="PTHR36832:SF1">
    <property type="entry name" value="SLR1174 PROTEIN"/>
    <property type="match status" value="1"/>
</dbReference>
<reference evidence="2 3" key="1">
    <citation type="journal article" date="2011" name="ISME J.">
        <title>Community ecology of hot spring cyanobacterial mats: predominant populations and their functional potential.</title>
        <authorList>
            <person name="Klatt C.G."/>
            <person name="Wood J.M."/>
            <person name="Rusch D.B."/>
            <person name="Bateson M.M."/>
            <person name="Hamamura N."/>
            <person name="Heidelberg J.F."/>
            <person name="Grossman A.R."/>
            <person name="Bhaya D."/>
            <person name="Cohan F.M."/>
            <person name="Kuhl M."/>
            <person name="Bryant D.A."/>
            <person name="Ward D.M."/>
        </authorList>
    </citation>
    <scope>NUCLEOTIDE SEQUENCE [LARGE SCALE GENOMIC DNA]</scope>
    <source>
        <strain evidence="2">OS</strain>
    </source>
</reference>
<feature type="transmembrane region" description="Helical" evidence="1">
    <location>
        <begin position="104"/>
        <end position="127"/>
    </location>
</feature>
<keyword evidence="1" id="KW-0472">Membrane</keyword>
<evidence type="ECO:0000313" key="2">
    <source>
        <dbReference type="EMBL" id="RFM24346.1"/>
    </source>
</evidence>
<dbReference type="PANTHER" id="PTHR36832">
    <property type="entry name" value="SLR1174 PROTEIN-RELATED"/>
    <property type="match status" value="1"/>
</dbReference>
<name>A0A395M0Q7_9BACT</name>
<keyword evidence="1" id="KW-1133">Transmembrane helix</keyword>
<dbReference type="Pfam" id="PF06182">
    <property type="entry name" value="ABC2_membrane_6"/>
    <property type="match status" value="1"/>
</dbReference>
<accession>A0A395M0Q7</accession>
<feature type="transmembrane region" description="Helical" evidence="1">
    <location>
        <begin position="21"/>
        <end position="41"/>
    </location>
</feature>
<feature type="transmembrane region" description="Helical" evidence="1">
    <location>
        <begin position="182"/>
        <end position="201"/>
    </location>
</feature>
<protein>
    <recommendedName>
        <fullName evidence="4">ABC transporter permease</fullName>
    </recommendedName>
</protein>
<dbReference type="InterPro" id="IPR010390">
    <property type="entry name" value="ABC-2_transporter-like"/>
</dbReference>
<feature type="transmembrane region" description="Helical" evidence="1">
    <location>
        <begin position="139"/>
        <end position="170"/>
    </location>
</feature>
<evidence type="ECO:0000256" key="1">
    <source>
        <dbReference type="SAM" id="Phobius"/>
    </source>
</evidence>
<organism evidence="2 3">
    <name type="scientific">Candidatus Thermochlorobacter aerophilus</name>
    <dbReference type="NCBI Taxonomy" id="1868324"/>
    <lineage>
        <taxon>Bacteria</taxon>
        <taxon>Pseudomonadati</taxon>
        <taxon>Chlorobiota</taxon>
        <taxon>Chlorobiia</taxon>
        <taxon>Chlorobiales</taxon>
        <taxon>Candidatus Thermochlorobacteriaceae</taxon>
        <taxon>Candidatus Thermochlorobacter</taxon>
    </lineage>
</organism>
<evidence type="ECO:0000313" key="3">
    <source>
        <dbReference type="Proteomes" id="UP000266389"/>
    </source>
</evidence>
<feature type="transmembrane region" description="Helical" evidence="1">
    <location>
        <begin position="221"/>
        <end position="248"/>
    </location>
</feature>
<sequence>MRKYFFVYRTSLQRFVQYRSELVIDFVGKIFIPIVVQLLLWKAVTESTDTGKIANYDFDELVRYSLFSIVIYNLMKADYVEREIARAIREGELNKFLSKPIDFALYYFAVFVADNTPVIIFALLIYIGCSAVGFITPHVWAVGLCALATLSGMAVAYLMGFLIAMLAFWMDEVWTLFVMKNLVLWFLTGQLVPLDMFPEAIRQASKFLPFGYLAYFPTKVLTVALPLSEIISGLCIILSWVVMFYIAYKLFWNYALRKYGAFGG</sequence>
<dbReference type="AlphaFoldDB" id="A0A395M0Q7"/>
<comment type="caution">
    <text evidence="2">The sequence shown here is derived from an EMBL/GenBank/DDBJ whole genome shotgun (WGS) entry which is preliminary data.</text>
</comment>
<keyword evidence="1" id="KW-0812">Transmembrane</keyword>